<feature type="domain" description="Dynein regulatory complex protein 1/2 N-terminal" evidence="15">
    <location>
        <begin position="28"/>
        <end position="129"/>
    </location>
</feature>
<evidence type="ECO:0000256" key="9">
    <source>
        <dbReference type="ARBA" id="ARBA00038424"/>
    </source>
</evidence>
<feature type="coiled-coil region" evidence="13">
    <location>
        <begin position="263"/>
        <end position="290"/>
    </location>
</feature>
<accession>A0A8T2NF35</accession>
<dbReference type="AlphaFoldDB" id="A0A8T2NF35"/>
<feature type="region of interest" description="Disordered" evidence="14">
    <location>
        <begin position="358"/>
        <end position="392"/>
    </location>
</feature>
<evidence type="ECO:0000256" key="4">
    <source>
        <dbReference type="ARBA" id="ARBA00023054"/>
    </source>
</evidence>
<proteinExistence type="inferred from homology"/>
<dbReference type="PANTHER" id="PTHR21625:SF0">
    <property type="entry name" value="DYNEIN REGULATORY COMPLEX SUBUNIT 2"/>
    <property type="match status" value="1"/>
</dbReference>
<evidence type="ECO:0000256" key="2">
    <source>
        <dbReference type="ARBA" id="ARBA00022490"/>
    </source>
</evidence>
<keyword evidence="17" id="KW-1185">Reference proteome</keyword>
<protein>
    <recommendedName>
        <fullName evidence="10">Dynein regulatory complex subunit 2</fullName>
    </recommendedName>
    <alternativeName>
        <fullName evidence="11">Coiled-coil domain-containing protein 65</fullName>
    </alternativeName>
</protein>
<evidence type="ECO:0000256" key="13">
    <source>
        <dbReference type="SAM" id="Coils"/>
    </source>
</evidence>
<feature type="coiled-coil region" evidence="13">
    <location>
        <begin position="115"/>
        <end position="164"/>
    </location>
</feature>
<evidence type="ECO:0000256" key="5">
    <source>
        <dbReference type="ARBA" id="ARBA00023069"/>
    </source>
</evidence>
<keyword evidence="7" id="KW-0966">Cell projection</keyword>
<keyword evidence="6" id="KW-0206">Cytoskeleton</keyword>
<evidence type="ECO:0000256" key="10">
    <source>
        <dbReference type="ARBA" id="ARBA00040899"/>
    </source>
</evidence>
<dbReference type="InterPro" id="IPR039505">
    <property type="entry name" value="DRC1/2_N"/>
</dbReference>
<reference evidence="16" key="1">
    <citation type="thesis" date="2021" institute="BYU ScholarsArchive" country="Provo, UT, USA">
        <title>Applications of and Algorithms for Genome Assembly and Genomic Analyses with an Emphasis on Marine Teleosts.</title>
        <authorList>
            <person name="Pickett B.D."/>
        </authorList>
    </citation>
    <scope>NUCLEOTIDE SEQUENCE</scope>
    <source>
        <strain evidence="16">HI-2016</strain>
    </source>
</reference>
<dbReference type="GO" id="GO:0060285">
    <property type="term" value="P:cilium-dependent cell motility"/>
    <property type="evidence" value="ECO:0007669"/>
    <property type="project" value="TreeGrafter"/>
</dbReference>
<dbReference type="Pfam" id="PF14772">
    <property type="entry name" value="NYD-SP28"/>
    <property type="match status" value="1"/>
</dbReference>
<name>A0A8T2NF35_9TELE</name>
<comment type="caution">
    <text evidence="16">The sequence shown here is derived from an EMBL/GenBank/DDBJ whole genome shotgun (WGS) entry which is preliminary data.</text>
</comment>
<sequence length="392" mass="44871">MPKKGGKKNGGGKKAGMTEEERLVYVQQRALAEEAMAKEKRELSTRSIKDKLWKEEQRSIMNEFKLMEKWRAVLRHTLAQELRHDIDVLRQTFARIMDQKDSAIKNLVQHLAESKEQADLALHSHHQKIKELEEQHSQRLASLKQKCNAELDELRADFKTEREQIIAQHQEDCMEQQSRQLTLEENNSAVELETREEFMFNHGNIIDATSERKNKLSVQLGAQVEEMWRQIQEAKSLYYEASKDGQARYKMLEARNERDSTEIKTLAMKIQKMEESCKSLQAKISANKKQGEAAIQDLLHLKQEVSTKGQGLKKQHEKTCALNKANILSLTMKSSAATKKLQNMLLPKKAHTSRVLGNADHSQMEPGPEIQGEPGHRGLGKVYSSLNKPMGV</sequence>
<evidence type="ECO:0000256" key="7">
    <source>
        <dbReference type="ARBA" id="ARBA00023273"/>
    </source>
</evidence>
<evidence type="ECO:0000256" key="11">
    <source>
        <dbReference type="ARBA" id="ARBA00041517"/>
    </source>
</evidence>
<dbReference type="Proteomes" id="UP000824540">
    <property type="component" value="Unassembled WGS sequence"/>
</dbReference>
<evidence type="ECO:0000256" key="1">
    <source>
        <dbReference type="ARBA" id="ARBA00004611"/>
    </source>
</evidence>
<keyword evidence="4 13" id="KW-0175">Coiled coil</keyword>
<evidence type="ECO:0000256" key="3">
    <source>
        <dbReference type="ARBA" id="ARBA00022846"/>
    </source>
</evidence>
<evidence type="ECO:0000313" key="16">
    <source>
        <dbReference type="EMBL" id="KAG9337920.1"/>
    </source>
</evidence>
<gene>
    <name evidence="16" type="ORF">JZ751_027413</name>
</gene>
<dbReference type="PANTHER" id="PTHR21625">
    <property type="entry name" value="NYD-SP28 PROTEIN"/>
    <property type="match status" value="1"/>
</dbReference>
<evidence type="ECO:0000313" key="17">
    <source>
        <dbReference type="Proteomes" id="UP000824540"/>
    </source>
</evidence>
<keyword evidence="3" id="KW-0282">Flagellum</keyword>
<dbReference type="GO" id="GO:0070286">
    <property type="term" value="P:axonemal dynein complex assembly"/>
    <property type="evidence" value="ECO:0007669"/>
    <property type="project" value="InterPro"/>
</dbReference>
<evidence type="ECO:0000256" key="8">
    <source>
        <dbReference type="ARBA" id="ARBA00037841"/>
    </source>
</evidence>
<evidence type="ECO:0000256" key="14">
    <source>
        <dbReference type="SAM" id="MobiDB-lite"/>
    </source>
</evidence>
<evidence type="ECO:0000259" key="15">
    <source>
        <dbReference type="Pfam" id="PF14772"/>
    </source>
</evidence>
<dbReference type="GO" id="GO:0005858">
    <property type="term" value="C:axonemal dynein complex"/>
    <property type="evidence" value="ECO:0007669"/>
    <property type="project" value="InterPro"/>
</dbReference>
<dbReference type="OrthoDB" id="7760980at2759"/>
<keyword evidence="5" id="KW-0969">Cilium</keyword>
<organism evidence="16 17">
    <name type="scientific">Albula glossodonta</name>
    <name type="common">roundjaw bonefish</name>
    <dbReference type="NCBI Taxonomy" id="121402"/>
    <lineage>
        <taxon>Eukaryota</taxon>
        <taxon>Metazoa</taxon>
        <taxon>Chordata</taxon>
        <taxon>Craniata</taxon>
        <taxon>Vertebrata</taxon>
        <taxon>Euteleostomi</taxon>
        <taxon>Actinopterygii</taxon>
        <taxon>Neopterygii</taxon>
        <taxon>Teleostei</taxon>
        <taxon>Albuliformes</taxon>
        <taxon>Albulidae</taxon>
        <taxon>Albula</taxon>
    </lineage>
</organism>
<dbReference type="EMBL" id="JAFBMS010000078">
    <property type="protein sequence ID" value="KAG9337920.1"/>
    <property type="molecule type" value="Genomic_DNA"/>
</dbReference>
<evidence type="ECO:0000256" key="12">
    <source>
        <dbReference type="ARBA" id="ARBA00045865"/>
    </source>
</evidence>
<comment type="function">
    <text evidence="12">Component of the nexin-dynein regulatory complex (N-DRC), a key regulator of ciliary/flagellar motility which maintains the alignment and integrity of the distal axoneme and regulates microtubule sliding in motile axonemes. Plays a critical role in the assembly of N-DRC and also stabilizes the assembly of multiple inner dynein arms and radial spokes. Coassembles with DRC1 to form a central scaffold needed for assembly of the N-DRC and its attachment to the outer doublet microtubules.</text>
</comment>
<keyword evidence="2" id="KW-0963">Cytoplasm</keyword>
<comment type="similarity">
    <text evidence="9">Belongs to the DRC2 family.</text>
</comment>
<evidence type="ECO:0000256" key="6">
    <source>
        <dbReference type="ARBA" id="ARBA00023212"/>
    </source>
</evidence>
<comment type="subcellular location">
    <subcellularLocation>
        <location evidence="1">Cytoplasm</location>
        <location evidence="1">Cytoskeleton</location>
        <location evidence="1">Flagellum axoneme</location>
    </subcellularLocation>
    <subcellularLocation>
        <location evidence="8">Cytoplasm</location>
        <location evidence="8">Cytoskeleton</location>
        <location evidence="8">Flagellum basal body</location>
    </subcellularLocation>
</comment>
<dbReference type="GO" id="GO:0003352">
    <property type="term" value="P:regulation of cilium movement"/>
    <property type="evidence" value="ECO:0007669"/>
    <property type="project" value="TreeGrafter"/>
</dbReference>
<dbReference type="InterPro" id="IPR039750">
    <property type="entry name" value="DRC1/DRC2"/>
</dbReference>